<keyword evidence="2" id="KW-1185">Reference proteome</keyword>
<evidence type="ECO:0000313" key="2">
    <source>
        <dbReference type="Proteomes" id="UP000297245"/>
    </source>
</evidence>
<evidence type="ECO:0000313" key="1">
    <source>
        <dbReference type="EMBL" id="THU80261.1"/>
    </source>
</evidence>
<dbReference type="AlphaFoldDB" id="A0A4S8KWR3"/>
<accession>A0A4S8KWR3</accession>
<proteinExistence type="predicted"/>
<reference evidence="1 2" key="1">
    <citation type="journal article" date="2019" name="Nat. Ecol. Evol.">
        <title>Megaphylogeny resolves global patterns of mushroom evolution.</title>
        <authorList>
            <person name="Varga T."/>
            <person name="Krizsan K."/>
            <person name="Foldi C."/>
            <person name="Dima B."/>
            <person name="Sanchez-Garcia M."/>
            <person name="Sanchez-Ramirez S."/>
            <person name="Szollosi G.J."/>
            <person name="Szarkandi J.G."/>
            <person name="Papp V."/>
            <person name="Albert L."/>
            <person name="Andreopoulos W."/>
            <person name="Angelini C."/>
            <person name="Antonin V."/>
            <person name="Barry K.W."/>
            <person name="Bougher N.L."/>
            <person name="Buchanan P."/>
            <person name="Buyck B."/>
            <person name="Bense V."/>
            <person name="Catcheside P."/>
            <person name="Chovatia M."/>
            <person name="Cooper J."/>
            <person name="Damon W."/>
            <person name="Desjardin D."/>
            <person name="Finy P."/>
            <person name="Geml J."/>
            <person name="Haridas S."/>
            <person name="Hughes K."/>
            <person name="Justo A."/>
            <person name="Karasinski D."/>
            <person name="Kautmanova I."/>
            <person name="Kiss B."/>
            <person name="Kocsube S."/>
            <person name="Kotiranta H."/>
            <person name="LaButti K.M."/>
            <person name="Lechner B.E."/>
            <person name="Liimatainen K."/>
            <person name="Lipzen A."/>
            <person name="Lukacs Z."/>
            <person name="Mihaltcheva S."/>
            <person name="Morgado L.N."/>
            <person name="Niskanen T."/>
            <person name="Noordeloos M.E."/>
            <person name="Ohm R.A."/>
            <person name="Ortiz-Santana B."/>
            <person name="Ovrebo C."/>
            <person name="Racz N."/>
            <person name="Riley R."/>
            <person name="Savchenko A."/>
            <person name="Shiryaev A."/>
            <person name="Soop K."/>
            <person name="Spirin V."/>
            <person name="Szebenyi C."/>
            <person name="Tomsovsky M."/>
            <person name="Tulloss R.E."/>
            <person name="Uehling J."/>
            <person name="Grigoriev I.V."/>
            <person name="Vagvolgyi C."/>
            <person name="Papp T."/>
            <person name="Martin F.M."/>
            <person name="Miettinen O."/>
            <person name="Hibbett D.S."/>
            <person name="Nagy L.G."/>
        </authorList>
    </citation>
    <scope>NUCLEOTIDE SEQUENCE [LARGE SCALE GENOMIC DNA]</scope>
    <source>
        <strain evidence="1 2">CBS 962.96</strain>
    </source>
</reference>
<protein>
    <submittedName>
        <fullName evidence="1">Uncharacterized protein</fullName>
    </submittedName>
</protein>
<organism evidence="1 2">
    <name type="scientific">Dendrothele bispora (strain CBS 962.96)</name>
    <dbReference type="NCBI Taxonomy" id="1314807"/>
    <lineage>
        <taxon>Eukaryota</taxon>
        <taxon>Fungi</taxon>
        <taxon>Dikarya</taxon>
        <taxon>Basidiomycota</taxon>
        <taxon>Agaricomycotina</taxon>
        <taxon>Agaricomycetes</taxon>
        <taxon>Agaricomycetidae</taxon>
        <taxon>Agaricales</taxon>
        <taxon>Agaricales incertae sedis</taxon>
        <taxon>Dendrothele</taxon>
    </lineage>
</organism>
<gene>
    <name evidence="1" type="ORF">K435DRAFT_785499</name>
</gene>
<sequence length="61" mass="6636">MPLLGWTAMRPAIAFEVRALGSTHTLLYLLRFLKTVNPPQLSLSDLSLVLSGSMPPTPTLT</sequence>
<dbReference type="EMBL" id="ML179922">
    <property type="protein sequence ID" value="THU80261.1"/>
    <property type="molecule type" value="Genomic_DNA"/>
</dbReference>
<name>A0A4S8KWR3_DENBC</name>
<dbReference type="Proteomes" id="UP000297245">
    <property type="component" value="Unassembled WGS sequence"/>
</dbReference>